<comment type="caution">
    <text evidence="1">The sequence shown here is derived from an EMBL/GenBank/DDBJ whole genome shotgun (WGS) entry which is preliminary data.</text>
</comment>
<name>A0A2N0Z6V6_9BACI</name>
<sequence>MNQITKSATKIKINGFKMHQAILDEFRMVRDESFERPPASAYVVYLTMLKQLDLEKNQRGMLKDYNLSYWAKKLSIPYSSLYSGRLYLEKYHFIKEEIHNDYPVLLLKDVEKYNNPGSEGQINYLLIPHALFETNILAELVRTSNPGGIELMLSLFNQFRTALSKKETIELDKLRQTRNMSTLKKQLKKNAKKVRELLSLLEPLFSVEYEGVSFRGNQMWISKVWITLKNECVKEESPEDFNVAHLTAMLSHELTYFLDGLRLKYKPRDQFDVMISFQQEIYKKVMLIPEQNGFKRDKAIKNAFIHCLDSIGEYIHKQKQIKTTFHIHSIGAFFRRFFKKQFVSFIKSLDYTLIHEYKVAEYAKNRTIIEYV</sequence>
<dbReference type="AlphaFoldDB" id="A0A2N0Z6V6"/>
<evidence type="ECO:0000313" key="2">
    <source>
        <dbReference type="Proteomes" id="UP000233375"/>
    </source>
</evidence>
<keyword evidence="2" id="KW-1185">Reference proteome</keyword>
<organism evidence="1 2">
    <name type="scientific">Niallia nealsonii</name>
    <dbReference type="NCBI Taxonomy" id="115979"/>
    <lineage>
        <taxon>Bacteria</taxon>
        <taxon>Bacillati</taxon>
        <taxon>Bacillota</taxon>
        <taxon>Bacilli</taxon>
        <taxon>Bacillales</taxon>
        <taxon>Bacillaceae</taxon>
        <taxon>Niallia</taxon>
    </lineage>
</organism>
<proteinExistence type="predicted"/>
<dbReference type="OrthoDB" id="2802083at2"/>
<gene>
    <name evidence="1" type="ORF">CWS01_02570</name>
</gene>
<dbReference type="RefSeq" id="WP_101175485.1">
    <property type="nucleotide sequence ID" value="NZ_PISE01000005.1"/>
</dbReference>
<evidence type="ECO:0000313" key="1">
    <source>
        <dbReference type="EMBL" id="PKG25256.1"/>
    </source>
</evidence>
<dbReference type="EMBL" id="PISE01000005">
    <property type="protein sequence ID" value="PKG25256.1"/>
    <property type="molecule type" value="Genomic_DNA"/>
</dbReference>
<reference evidence="1 2" key="1">
    <citation type="journal article" date="2003" name="Int. J. Syst. Evol. Microbiol.">
        <title>Bacillus nealsonii sp. nov., isolated from a spacecraft-assembly facility, whose spores are gamma-radiation resistant.</title>
        <authorList>
            <person name="Venkateswaran K."/>
            <person name="Kempf M."/>
            <person name="Chen F."/>
            <person name="Satomi M."/>
            <person name="Nicholson W."/>
            <person name="Kern R."/>
        </authorList>
    </citation>
    <scope>NUCLEOTIDE SEQUENCE [LARGE SCALE GENOMIC DNA]</scope>
    <source>
        <strain evidence="1 2">FO-92</strain>
    </source>
</reference>
<dbReference type="Proteomes" id="UP000233375">
    <property type="component" value="Unassembled WGS sequence"/>
</dbReference>
<accession>A0A2N0Z6V6</accession>
<protein>
    <submittedName>
        <fullName evidence="1">Uncharacterized protein</fullName>
    </submittedName>
</protein>